<evidence type="ECO:0000256" key="1">
    <source>
        <dbReference type="SAM" id="Phobius"/>
    </source>
</evidence>
<dbReference type="GeneID" id="22112284"/>
<dbReference type="RefSeq" id="YP_009103362.1">
    <property type="nucleotide sequence ID" value="NC_025459.1"/>
</dbReference>
<dbReference type="KEGG" id="vg:22112284"/>
<sequence>MTTPVAVGEVVARSAALEKGGLFVVLLVVLYMGYNIFQTTSEADKNDQKLILTQLTTIAQQQITMQQSLTNTQASVQASQDATRDVLRKMEQIESTMLRYVYYNDANGTLVIRTPDAVGGSEIKLKTEPKGAR</sequence>
<feature type="transmembrane region" description="Helical" evidence="1">
    <location>
        <begin position="20"/>
        <end position="37"/>
    </location>
</feature>
<accession>A0A076G5K5</accession>
<keyword evidence="1" id="KW-0812">Transmembrane</keyword>
<keyword evidence="1" id="KW-1133">Transmembrane helix</keyword>
<proteinExistence type="predicted"/>
<gene>
    <name evidence="2" type="ORF">AH6C_028</name>
</gene>
<evidence type="ECO:0000313" key="2">
    <source>
        <dbReference type="EMBL" id="AII26782.1"/>
    </source>
</evidence>
<evidence type="ECO:0000313" key="3">
    <source>
        <dbReference type="Proteomes" id="UP000028666"/>
    </source>
</evidence>
<name>A0A076G5K5_9CAUD</name>
<organism evidence="2 3">
    <name type="scientific">Aeromonas phage pAh6-C</name>
    <dbReference type="NCBI Taxonomy" id="1505227"/>
    <lineage>
        <taxon>Viruses</taxon>
        <taxon>Duplodnaviria</taxon>
        <taxon>Heunggongvirae</taxon>
        <taxon>Uroviricota</taxon>
        <taxon>Caudoviricetes</taxon>
        <taxon>Chaseviridae</taxon>
        <taxon>Nefertitivirinae</taxon>
        <taxon>Pahsextavirus</taxon>
        <taxon>Pahsextavirus pAh6C</taxon>
    </lineage>
</organism>
<keyword evidence="1" id="KW-0472">Membrane</keyword>
<dbReference type="EMBL" id="KJ858521">
    <property type="protein sequence ID" value="AII26782.1"/>
    <property type="molecule type" value="Genomic_DNA"/>
</dbReference>
<protein>
    <submittedName>
        <fullName evidence="2">Uncharacterized protein</fullName>
    </submittedName>
</protein>
<dbReference type="Proteomes" id="UP000028666">
    <property type="component" value="Segment"/>
</dbReference>
<keyword evidence="3" id="KW-1185">Reference proteome</keyword>
<reference evidence="2 3" key="1">
    <citation type="submission" date="2014-05" db="EMBL/GenBank/DDBJ databases">
        <title>Complete genome sequence of Aeromonas bacteriophage pAh6-C.</title>
        <authorList>
            <person name="Jun J.W."/>
            <person name="Park S.C."/>
        </authorList>
    </citation>
    <scope>NUCLEOTIDE SEQUENCE [LARGE SCALE GENOMIC DNA]</scope>
</reference>